<evidence type="ECO:0000256" key="5">
    <source>
        <dbReference type="ARBA" id="ARBA00023002"/>
    </source>
</evidence>
<evidence type="ECO:0000256" key="1">
    <source>
        <dbReference type="ARBA" id="ARBA00005211"/>
    </source>
</evidence>
<evidence type="ECO:0000256" key="3">
    <source>
        <dbReference type="ARBA" id="ARBA00022797"/>
    </source>
</evidence>
<dbReference type="Pfam" id="PF00866">
    <property type="entry name" value="Ring_hydroxyl_B"/>
    <property type="match status" value="1"/>
</dbReference>
<dbReference type="Proteomes" id="UP000199339">
    <property type="component" value="Unassembled WGS sequence"/>
</dbReference>
<dbReference type="InterPro" id="IPR032710">
    <property type="entry name" value="NTF2-like_dom_sf"/>
</dbReference>
<comment type="similarity">
    <text evidence="2">Belongs to the bacterial ring-hydroxylating dioxygenase beta subunit family.</text>
</comment>
<dbReference type="GO" id="GO:0051213">
    <property type="term" value="F:dioxygenase activity"/>
    <property type="evidence" value="ECO:0007669"/>
    <property type="project" value="UniProtKB-KW"/>
</dbReference>
<dbReference type="PANTHER" id="PTHR41534">
    <property type="entry name" value="BLR3401 PROTEIN"/>
    <property type="match status" value="1"/>
</dbReference>
<evidence type="ECO:0000313" key="7">
    <source>
        <dbReference type="Proteomes" id="UP000199339"/>
    </source>
</evidence>
<dbReference type="RefSeq" id="WP_092004143.1">
    <property type="nucleotide sequence ID" value="NZ_FOUR01000006.1"/>
</dbReference>
<evidence type="ECO:0000256" key="4">
    <source>
        <dbReference type="ARBA" id="ARBA00022964"/>
    </source>
</evidence>
<evidence type="ECO:0000256" key="2">
    <source>
        <dbReference type="ARBA" id="ARBA00009570"/>
    </source>
</evidence>
<dbReference type="EMBL" id="FOUR01000006">
    <property type="protein sequence ID" value="SFN24547.1"/>
    <property type="molecule type" value="Genomic_DNA"/>
</dbReference>
<comment type="pathway">
    <text evidence="1">Aromatic compound metabolism.</text>
</comment>
<dbReference type="InterPro" id="IPR000391">
    <property type="entry name" value="Rng_hydr_dOase-bsu"/>
</dbReference>
<name>A0A1I4XF67_9GAMM</name>
<dbReference type="CDD" id="cd00667">
    <property type="entry name" value="ring_hydroxylating_dioxygenases_beta"/>
    <property type="match status" value="1"/>
</dbReference>
<protein>
    <submittedName>
        <fullName evidence="6">p-cumate 2,3-dioxygenase beta subunit</fullName>
    </submittedName>
</protein>
<accession>A0A1I4XF67</accession>
<organism evidence="6 7">
    <name type="scientific">Marinobacter pelagius</name>
    <dbReference type="NCBI Taxonomy" id="379482"/>
    <lineage>
        <taxon>Bacteria</taxon>
        <taxon>Pseudomonadati</taxon>
        <taxon>Pseudomonadota</taxon>
        <taxon>Gammaproteobacteria</taxon>
        <taxon>Pseudomonadales</taxon>
        <taxon>Marinobacteraceae</taxon>
        <taxon>Marinobacter</taxon>
    </lineage>
</organism>
<sequence>MSKEFNRHEIEDLLFLEADLLDEWKLKEWLELYTKDASYYVPSTDLPKDAKADNSLFYIADDRLRMEERVTRLMKKTAHSEYPRSKTRHLVSNVRIRNIDTDNDEAEVSAAVVTFRTKGGNTDPYIGSNYYRICRENGVLKIREKLCRLDLDGLRPHGRVSIIL</sequence>
<proteinExistence type="inferred from homology"/>
<dbReference type="GO" id="GO:0019380">
    <property type="term" value="P:3-phenylpropionate catabolic process"/>
    <property type="evidence" value="ECO:0007669"/>
    <property type="project" value="TreeGrafter"/>
</dbReference>
<dbReference type="OrthoDB" id="7062869at2"/>
<gene>
    <name evidence="6" type="ORF">SAMN04487961_2559</name>
</gene>
<dbReference type="Gene3D" id="3.10.450.50">
    <property type="match status" value="1"/>
</dbReference>
<keyword evidence="5" id="KW-0560">Oxidoreductase</keyword>
<dbReference type="SUPFAM" id="SSF54427">
    <property type="entry name" value="NTF2-like"/>
    <property type="match status" value="1"/>
</dbReference>
<keyword evidence="4 6" id="KW-0223">Dioxygenase</keyword>
<reference evidence="7" key="1">
    <citation type="submission" date="2016-10" db="EMBL/GenBank/DDBJ databases">
        <authorList>
            <person name="Varghese N."/>
            <person name="Submissions S."/>
        </authorList>
    </citation>
    <scope>NUCLEOTIDE SEQUENCE [LARGE SCALE GENOMIC DNA]</scope>
    <source>
        <strain evidence="7">CGMCC 1.6775</strain>
    </source>
</reference>
<dbReference type="AlphaFoldDB" id="A0A1I4XF67"/>
<keyword evidence="7" id="KW-1185">Reference proteome</keyword>
<evidence type="ECO:0000313" key="6">
    <source>
        <dbReference type="EMBL" id="SFN24547.1"/>
    </source>
</evidence>
<dbReference type="PANTHER" id="PTHR41534:SF2">
    <property type="entry name" value="3-PHENYLPROPIONATE_CINNAMIC ACID DIOXYGENASE SUBUNIT BETA"/>
    <property type="match status" value="1"/>
</dbReference>
<keyword evidence="3" id="KW-0058">Aromatic hydrocarbons catabolism</keyword>